<dbReference type="AlphaFoldDB" id="A0A4U0XWA7"/>
<dbReference type="InterPro" id="IPR029045">
    <property type="entry name" value="ClpP/crotonase-like_dom_sf"/>
</dbReference>
<feature type="domain" description="Tail specific protease" evidence="2">
    <location>
        <begin position="376"/>
        <end position="596"/>
    </location>
</feature>
<dbReference type="Gene3D" id="3.90.226.10">
    <property type="entry name" value="2-enoyl-CoA Hydratase, Chain A, domain 1"/>
    <property type="match status" value="1"/>
</dbReference>
<protein>
    <submittedName>
        <fullName evidence="4">Uncharacterized protein</fullName>
    </submittedName>
</protein>
<evidence type="ECO:0000313" key="5">
    <source>
        <dbReference type="Proteomes" id="UP000308768"/>
    </source>
</evidence>
<feature type="domain" description="CPAF-like PDZ" evidence="3">
    <location>
        <begin position="166"/>
        <end position="288"/>
    </location>
</feature>
<dbReference type="STRING" id="331657.A0A4U0XWA7"/>
<dbReference type="Pfam" id="PF23658">
    <property type="entry name" value="PDZ_CPAF_rel"/>
    <property type="match status" value="1"/>
</dbReference>
<dbReference type="InterPro" id="IPR056186">
    <property type="entry name" value="PDZ_CPAF-rel"/>
</dbReference>
<dbReference type="GO" id="GO:0008236">
    <property type="term" value="F:serine-type peptidase activity"/>
    <property type="evidence" value="ECO:0007669"/>
    <property type="project" value="InterPro"/>
</dbReference>
<dbReference type="InterPro" id="IPR005151">
    <property type="entry name" value="Tail-specific_protease"/>
</dbReference>
<dbReference type="Proteomes" id="UP000308768">
    <property type="component" value="Unassembled WGS sequence"/>
</dbReference>
<evidence type="ECO:0000313" key="4">
    <source>
        <dbReference type="EMBL" id="TKA79395.1"/>
    </source>
</evidence>
<dbReference type="OrthoDB" id="27214at2759"/>
<dbReference type="Pfam" id="PF03572">
    <property type="entry name" value="Peptidase_S41"/>
    <property type="match status" value="1"/>
</dbReference>
<evidence type="ECO:0000259" key="2">
    <source>
        <dbReference type="Pfam" id="PF03572"/>
    </source>
</evidence>
<sequence>MLFLLVFFSVLFMALAVARPSAQTSTPPTESIGIADYILAAAAPESTACGYIVNQNVYEERYIFTAKEALNCMVSVPFNPAVATRLVSYLNDTLQFQSTLVYLKHPPPSYQQLPTDLIEGLNQLQKDIDDGSFHNQYAFEASLRLVLNSAHDSHIGLNAGIMAQFSFATSTQLVSVSVDGIQLPKVYAAADLLSYTGGALPPAVTEINGVDVTDYLSRFAAINALGTLEPHAEWNQLMSSPALDIQGYYSVFAGSTTFYPGDEVHGDNLTFTYEDGNQTTDTWEAFYYGPGYIGPLSTGGDFYNYFVLGYLPASYDSNFVYPNLTDPSSTGPIDTGPFTWNNISDAYPSNPFLVQEDLGITGAGFLTGYYLHNISTAVLSIPSFDEFGDYVGTFSAIVSEFISKSKEAGMQKLLIDVQQNGGGNALLAIDTYKRFFPSNEPYGGSRLRAHATADALGNTVTQYWDNLNDQNYYYYQLTIDEWVATDRLNAATGSNFSSWSEFYGPHRAGEDNFTTVQRYDLSSWIFDVEALGGTDGEAIYNYANNPATESQSLYAAEDIVILSDGLCHSACALFVEMMHHEAGVRTVVVGGKPTYGPMQTPAGSRGAAAYPVDILDNNIVFAQNNNESTKSLLPDRAVDTWITGASINLRDQVRNGSDVPLQFAYEAANCRILFTPQTVFNFEALWTYAAKAMSTNPEYCVQGSTGYATTADTTITTAPPVEPGAAAISVSSIDLLKGIPTNVLAKLGPPVPDDYFPPGNSNPGASCPASRQIVQSNCSTAQVCASFAGCSKGAPTKEFNFLLFVFMFIMGARTEVSITLRPGGCKDPSNAIGLPLFQNGLCQTSLSAGVQFPNNSPAGGYFIQGLGNSYPHLSVQIGQTHEHEGGCGALVGQFQDDGCYDNLTLGGVTTWSVCRTGIDCADMGNGKGTVSVPNVYSFEPQDCKMLDQASHECTDDVTVLCIDCHQSLGSAVRASEEVKCPAGPGSCTITFDKSVTVTNGYEVNLGLDFSTKVSSGLLPGDASLSLGFAYSHSVATTHGTLEGLAIPPGTAGFAQYEPPAWVGTLATVSKKALSDIKSCTKKGACDKSEKCKEICKTPAQHLCNVGVCSWGTGSVVMKDTDDTHGRYSIVKTG</sequence>
<organism evidence="4 5">
    <name type="scientific">Cryomyces minteri</name>
    <dbReference type="NCBI Taxonomy" id="331657"/>
    <lineage>
        <taxon>Eukaryota</taxon>
        <taxon>Fungi</taxon>
        <taxon>Dikarya</taxon>
        <taxon>Ascomycota</taxon>
        <taxon>Pezizomycotina</taxon>
        <taxon>Dothideomycetes</taxon>
        <taxon>Dothideomycetes incertae sedis</taxon>
        <taxon>Cryomyces</taxon>
    </lineage>
</organism>
<evidence type="ECO:0000256" key="1">
    <source>
        <dbReference type="SAM" id="SignalP"/>
    </source>
</evidence>
<dbReference type="GO" id="GO:0006508">
    <property type="term" value="P:proteolysis"/>
    <property type="evidence" value="ECO:0007669"/>
    <property type="project" value="InterPro"/>
</dbReference>
<name>A0A4U0XWA7_9PEZI</name>
<keyword evidence="5" id="KW-1185">Reference proteome</keyword>
<dbReference type="PANTHER" id="PTHR37049:SF5">
    <property type="entry name" value="TAIL SPECIFIC PROTEASE DOMAIN-CONTAINING PROTEIN"/>
    <property type="match status" value="1"/>
</dbReference>
<dbReference type="SUPFAM" id="SSF52096">
    <property type="entry name" value="ClpP/crotonase"/>
    <property type="match status" value="1"/>
</dbReference>
<evidence type="ECO:0000259" key="3">
    <source>
        <dbReference type="Pfam" id="PF23658"/>
    </source>
</evidence>
<comment type="caution">
    <text evidence="4">The sequence shown here is derived from an EMBL/GenBank/DDBJ whole genome shotgun (WGS) entry which is preliminary data.</text>
</comment>
<feature type="chain" id="PRO_5020910098" evidence="1">
    <location>
        <begin position="19"/>
        <end position="1133"/>
    </location>
</feature>
<keyword evidence="1" id="KW-0732">Signal</keyword>
<dbReference type="PANTHER" id="PTHR37049">
    <property type="entry name" value="PEPTIDASE S41 FAMILY PROTEIN"/>
    <property type="match status" value="1"/>
</dbReference>
<gene>
    <name evidence="4" type="ORF">B0A49_02612</name>
</gene>
<accession>A0A4U0XWA7</accession>
<feature type="signal peptide" evidence="1">
    <location>
        <begin position="1"/>
        <end position="18"/>
    </location>
</feature>
<dbReference type="EMBL" id="NAJN01000101">
    <property type="protein sequence ID" value="TKA79395.1"/>
    <property type="molecule type" value="Genomic_DNA"/>
</dbReference>
<proteinExistence type="predicted"/>
<dbReference type="InterPro" id="IPR052766">
    <property type="entry name" value="S41A_metabolite_peptidase"/>
</dbReference>
<reference evidence="4 5" key="1">
    <citation type="submission" date="2017-03" db="EMBL/GenBank/DDBJ databases">
        <title>Genomes of endolithic fungi from Antarctica.</title>
        <authorList>
            <person name="Coleine C."/>
            <person name="Masonjones S."/>
            <person name="Stajich J.E."/>
        </authorList>
    </citation>
    <scope>NUCLEOTIDE SEQUENCE [LARGE SCALE GENOMIC DNA]</scope>
    <source>
        <strain evidence="4 5">CCFEE 5187</strain>
    </source>
</reference>